<dbReference type="InterPro" id="IPR002178">
    <property type="entry name" value="PTS_EIIA_type-2_dom"/>
</dbReference>
<dbReference type="GO" id="GO:0008982">
    <property type="term" value="F:protein-N(PI)-phosphohistidine-sugar phosphotransferase activity"/>
    <property type="evidence" value="ECO:0007669"/>
    <property type="project" value="InterPro"/>
</dbReference>
<evidence type="ECO:0000313" key="12">
    <source>
        <dbReference type="Proteomes" id="UP000503330"/>
    </source>
</evidence>
<dbReference type="EC" id="2.7.1.202" evidence="8"/>
<dbReference type="NCBIfam" id="TIGR00848">
    <property type="entry name" value="fruA"/>
    <property type="match status" value="1"/>
</dbReference>
<evidence type="ECO:0000313" key="11">
    <source>
        <dbReference type="Proteomes" id="UP000030008"/>
    </source>
</evidence>
<dbReference type="PROSITE" id="PS00372">
    <property type="entry name" value="PTS_EIIA_TYPE_2_HIS"/>
    <property type="match status" value="1"/>
</dbReference>
<name>A0A099I5B1_CLOIN</name>
<dbReference type="Gene3D" id="3.40.930.10">
    <property type="entry name" value="Mannitol-specific EII, Chain A"/>
    <property type="match status" value="1"/>
</dbReference>
<protein>
    <submittedName>
        <fullName evidence="8">Fructose PTS transporter subunit IIA</fullName>
        <ecNumber evidence="8">2.7.1.202</ecNumber>
    </submittedName>
    <submittedName>
        <fullName evidence="7">PTS sugar transporter</fullName>
    </submittedName>
    <submittedName>
        <fullName evidence="9">PTS transporter subunit EIIA</fullName>
    </submittedName>
</protein>
<dbReference type="PANTHER" id="PTHR47738">
    <property type="entry name" value="PTS SYSTEM FRUCTOSE-LIKE EIIA COMPONENT-RELATED"/>
    <property type="match status" value="1"/>
</dbReference>
<dbReference type="AlphaFoldDB" id="A0A099I5B1"/>
<dbReference type="Pfam" id="PF00359">
    <property type="entry name" value="PTS_EIIA_2"/>
    <property type="match status" value="1"/>
</dbReference>
<accession>A0A099I5B1</accession>
<feature type="domain" description="PTS EIIA type-2" evidence="6">
    <location>
        <begin position="1"/>
        <end position="145"/>
    </location>
</feature>
<keyword evidence="2" id="KW-0597">Phosphoprotein</keyword>
<keyword evidence="3 7" id="KW-0762">Sugar transport</keyword>
<evidence type="ECO:0000313" key="8">
    <source>
        <dbReference type="EMBL" id="MCR0234992.1"/>
    </source>
</evidence>
<keyword evidence="1" id="KW-0813">Transport</keyword>
<dbReference type="EMBL" id="CP048838">
    <property type="protein sequence ID" value="QJA01816.1"/>
    <property type="molecule type" value="Genomic_DNA"/>
</dbReference>
<evidence type="ECO:0000256" key="2">
    <source>
        <dbReference type="ARBA" id="ARBA00022553"/>
    </source>
</evidence>
<keyword evidence="4 8" id="KW-0808">Transferase</keyword>
<dbReference type="PANTHER" id="PTHR47738:SF2">
    <property type="entry name" value="PTS SYSTEM FRUCTOSE-LIKE EIIA COMPONENT"/>
    <property type="match status" value="1"/>
</dbReference>
<dbReference type="Proteomes" id="UP000030008">
    <property type="component" value="Unassembled WGS sequence"/>
</dbReference>
<reference evidence="7 11" key="1">
    <citation type="submission" date="2014-08" db="EMBL/GenBank/DDBJ databases">
        <title>Clostridium innocuum, an unnegligible vancomycin-resistant pathogen causing extra-intestinal infections.</title>
        <authorList>
            <person name="Feng Y."/>
            <person name="Chiu C.-H."/>
        </authorList>
    </citation>
    <scope>NUCLEOTIDE SEQUENCE [LARGE SCALE GENOMIC DNA]</scope>
    <source>
        <strain evidence="7 11">AN88</strain>
    </source>
</reference>
<evidence type="ECO:0000256" key="3">
    <source>
        <dbReference type="ARBA" id="ARBA00022597"/>
    </source>
</evidence>
<dbReference type="Proteomes" id="UP001203972">
    <property type="component" value="Unassembled WGS sequence"/>
</dbReference>
<dbReference type="GeneID" id="61924861"/>
<dbReference type="EMBL" id="WWTN01000019">
    <property type="protein sequence ID" value="MZH56426.1"/>
    <property type="molecule type" value="Genomic_DNA"/>
</dbReference>
<evidence type="ECO:0000256" key="4">
    <source>
        <dbReference type="ARBA" id="ARBA00022679"/>
    </source>
</evidence>
<organism evidence="7 11">
    <name type="scientific">Clostridium innocuum</name>
    <dbReference type="NCBI Taxonomy" id="1522"/>
    <lineage>
        <taxon>Bacteria</taxon>
        <taxon>Bacillati</taxon>
        <taxon>Bacillota</taxon>
        <taxon>Clostridia</taxon>
        <taxon>Eubacteriales</taxon>
        <taxon>Clostridiaceae</taxon>
        <taxon>Clostridium</taxon>
    </lineage>
</organism>
<evidence type="ECO:0000313" key="10">
    <source>
        <dbReference type="EMBL" id="QJA01816.1"/>
    </source>
</evidence>
<gene>
    <name evidence="7" type="ORF">CIAN88_12400</name>
    <name evidence="10" type="ORF">G4D54_04950</name>
    <name evidence="9" type="ORF">GT664_11865</name>
    <name evidence="8" type="ORF">MKC95_19680</name>
</gene>
<dbReference type="SUPFAM" id="SSF55804">
    <property type="entry name" value="Phoshotransferase/anion transport protein"/>
    <property type="match status" value="1"/>
</dbReference>
<reference evidence="10 12" key="3">
    <citation type="submission" date="2020-02" db="EMBL/GenBank/DDBJ databases">
        <authorList>
            <person name="Kociolek L.K."/>
            <person name="Ozer E.A."/>
        </authorList>
    </citation>
    <scope>NUCLEOTIDE SEQUENCE [LARGE SCALE GENOMIC DNA]</scope>
    <source>
        <strain evidence="10 12">ATCC 14501</strain>
    </source>
</reference>
<dbReference type="GO" id="GO:0016020">
    <property type="term" value="C:membrane"/>
    <property type="evidence" value="ECO:0007669"/>
    <property type="project" value="InterPro"/>
</dbReference>
<evidence type="ECO:0000313" key="9">
    <source>
        <dbReference type="EMBL" id="MZH56426.1"/>
    </source>
</evidence>
<dbReference type="Proteomes" id="UP000503330">
    <property type="component" value="Chromosome"/>
</dbReference>
<dbReference type="EMBL" id="JAKTMA010000046">
    <property type="protein sequence ID" value="MCR0234992.1"/>
    <property type="molecule type" value="Genomic_DNA"/>
</dbReference>
<dbReference type="EMBL" id="JQIF01000051">
    <property type="protein sequence ID" value="KGJ52865.1"/>
    <property type="molecule type" value="Genomic_DNA"/>
</dbReference>
<keyword evidence="5" id="KW-0598">Phosphotransferase system</keyword>
<dbReference type="InterPro" id="IPR004715">
    <property type="entry name" value="PTS_IIA_fruc"/>
</dbReference>
<evidence type="ECO:0000259" key="6">
    <source>
        <dbReference type="PROSITE" id="PS51094"/>
    </source>
</evidence>
<dbReference type="InterPro" id="IPR016152">
    <property type="entry name" value="PTrfase/Anion_transptr"/>
</dbReference>
<dbReference type="CDD" id="cd00211">
    <property type="entry name" value="PTS_IIA_fru"/>
    <property type="match status" value="1"/>
</dbReference>
<evidence type="ECO:0000256" key="1">
    <source>
        <dbReference type="ARBA" id="ARBA00022448"/>
    </source>
</evidence>
<sequence length="154" mass="18133">MIRENLLYLNKDIRDRETVITYIADMADTVGLLSDKNLFLKSVQEREHILPTSVGFKVAIPHGRSSSVREPFVSFMKTKHEFIWDTRNNNEVDLIFLIAVPEKNENNLHLRFLSEISKKLMDSSFRERLRNADNEHEVFVMLHEINEKVMEENT</sequence>
<dbReference type="InterPro" id="IPR051541">
    <property type="entry name" value="PTS_SugarTrans_NitroReg"/>
</dbReference>
<evidence type="ECO:0000313" key="7">
    <source>
        <dbReference type="EMBL" id="KGJ52865.1"/>
    </source>
</evidence>
<evidence type="ECO:0000256" key="5">
    <source>
        <dbReference type="ARBA" id="ARBA00022683"/>
    </source>
</evidence>
<dbReference type="PROSITE" id="PS51094">
    <property type="entry name" value="PTS_EIIA_TYPE_2"/>
    <property type="match status" value="1"/>
</dbReference>
<dbReference type="Proteomes" id="UP000604383">
    <property type="component" value="Unassembled WGS sequence"/>
</dbReference>
<dbReference type="GO" id="GO:0009401">
    <property type="term" value="P:phosphoenolpyruvate-dependent sugar phosphotransferase system"/>
    <property type="evidence" value="ECO:0007669"/>
    <property type="project" value="UniProtKB-KW"/>
</dbReference>
<reference evidence="9" key="2">
    <citation type="journal article" date="2019" name="Nat. Med.">
        <title>A library of human gut bacterial isolates paired with longitudinal multiomics data enables mechanistic microbiome research.</title>
        <authorList>
            <person name="Poyet M."/>
            <person name="Groussin M."/>
            <person name="Gibbons S.M."/>
            <person name="Avila-Pacheco J."/>
            <person name="Jiang X."/>
            <person name="Kearney S.M."/>
            <person name="Perrotta A.R."/>
            <person name="Berdy B."/>
            <person name="Zhao S."/>
            <person name="Lieberman T.D."/>
            <person name="Swanson P.K."/>
            <person name="Smith M."/>
            <person name="Roesemann S."/>
            <person name="Alexander J.E."/>
            <person name="Rich S.A."/>
            <person name="Livny J."/>
            <person name="Vlamakis H."/>
            <person name="Clish C."/>
            <person name="Bullock K."/>
            <person name="Deik A."/>
            <person name="Scott J."/>
            <person name="Pierce K.A."/>
            <person name="Xavier R.J."/>
            <person name="Alm E.J."/>
        </authorList>
    </citation>
    <scope>NUCLEOTIDE SEQUENCE</scope>
    <source>
        <strain evidence="9">BIOML-A12</strain>
    </source>
</reference>
<reference evidence="8" key="4">
    <citation type="journal article" date="2022" name="Clin. Infect. Dis.">
        <title>Association between Clostridium innocuum and antibiotic-associated diarrhea in adults and children: A cross-sectional study and comparative genomics analysis.</title>
        <authorList>
            <person name="Cherny K.E."/>
            <person name="Muscat E.B."/>
            <person name="Balaji A."/>
            <person name="Mukherjee J."/>
            <person name="Ozer E.A."/>
            <person name="Angarone M.P."/>
            <person name="Hauser A.R."/>
            <person name="Sichel J.S."/>
            <person name="Amponsah E."/>
            <person name="Kociolek L.K."/>
        </authorList>
    </citation>
    <scope>NUCLEOTIDE SEQUENCE</scope>
    <source>
        <strain evidence="8">NU1-AC-029v</strain>
    </source>
</reference>
<dbReference type="RefSeq" id="WP_002607936.1">
    <property type="nucleotide sequence ID" value="NZ_AP025565.1"/>
</dbReference>
<proteinExistence type="predicted"/>